<evidence type="ECO:0000313" key="6">
    <source>
        <dbReference type="Proteomes" id="UP000501926"/>
    </source>
</evidence>
<dbReference type="EMBL" id="CT573071">
    <property type="protein sequence ID" value="CAJ74112.1"/>
    <property type="molecule type" value="Genomic_DNA"/>
</dbReference>
<keyword evidence="5" id="KW-1185">Reference proteome</keyword>
<accession>Q1Q270</accession>
<dbReference type="OrthoDB" id="258610at2"/>
<evidence type="ECO:0000313" key="5">
    <source>
        <dbReference type="Proteomes" id="UP000221734"/>
    </source>
</evidence>
<dbReference type="Proteomes" id="UP000501926">
    <property type="component" value="Chromosome"/>
</dbReference>
<dbReference type="EMBL" id="LT934425">
    <property type="protein sequence ID" value="SOH03292.1"/>
    <property type="molecule type" value="Genomic_DNA"/>
</dbReference>
<dbReference type="InterPro" id="IPR022560">
    <property type="entry name" value="DUF3473"/>
</dbReference>
<dbReference type="Proteomes" id="UP000221734">
    <property type="component" value="Chromosome Kuenenia_stuttgartiensis_MBR1"/>
</dbReference>
<dbReference type="Pfam" id="PF11959">
    <property type="entry name" value="DUF3473"/>
    <property type="match status" value="1"/>
</dbReference>
<reference evidence="3 6" key="5">
    <citation type="submission" date="2020-02" db="EMBL/GenBank/DDBJ databases">
        <title>Newly sequenced genome of strain CSTR1 showed variability in Candidatus Kuenenia stuttgartiensis genomes.</title>
        <authorList>
            <person name="Ding C."/>
            <person name="Adrian L."/>
        </authorList>
    </citation>
    <scope>NUCLEOTIDE SEQUENCE [LARGE SCALE GENOMIC DNA]</scope>
    <source>
        <strain evidence="3 6">CSTR1</strain>
    </source>
</reference>
<dbReference type="GO" id="GO:0005975">
    <property type="term" value="P:carbohydrate metabolic process"/>
    <property type="evidence" value="ECO:0007669"/>
    <property type="project" value="InterPro"/>
</dbReference>
<gene>
    <name evidence="3" type="ORF">KsCSTR_17630</name>
    <name evidence="4" type="ORF">KSMBR1_0781</name>
    <name evidence="2" type="ORF">kuste3351</name>
</gene>
<evidence type="ECO:0000313" key="3">
    <source>
        <dbReference type="EMBL" id="QII11142.1"/>
    </source>
</evidence>
<reference evidence="2" key="1">
    <citation type="journal article" date="2006" name="Nature">
        <title>Deciphering the evolution and metabolism of an anammox bacterium from a community genome.</title>
        <authorList>
            <person name="Strous M."/>
            <person name="Pelletier E."/>
            <person name="Mangenot S."/>
            <person name="Rattei T."/>
            <person name="Lehner A."/>
            <person name="Taylor M.W."/>
            <person name="Horn M."/>
            <person name="Daims H."/>
            <person name="Bartol-Mavel D."/>
            <person name="Wincker P."/>
            <person name="Barbe V."/>
            <person name="Fonknechten N."/>
            <person name="Vallenet D."/>
            <person name="Segurens B."/>
            <person name="Schenowitz-Truong C."/>
            <person name="Medigue C."/>
            <person name="Collingro A."/>
            <person name="Snel B."/>
            <person name="Dutilh B.E."/>
            <person name="OpDenCamp H.J.M."/>
            <person name="vanDerDrift C."/>
            <person name="Cirpus I."/>
            <person name="vanDePas-Schoonen K.T."/>
            <person name="Harhangi H.R."/>
            <person name="vanNiftrik L."/>
            <person name="Schmid M."/>
            <person name="Keltjens J."/>
            <person name="vanDeVossenberg J."/>
            <person name="Kartal B."/>
            <person name="Meier H."/>
            <person name="Frishman D."/>
            <person name="Huynen M.A."/>
            <person name="Mewes H."/>
            <person name="Weissenbach J."/>
            <person name="Jetten M.S.M."/>
            <person name="Wagner M."/>
            <person name="LePaslier D."/>
        </authorList>
    </citation>
    <scope>NUCLEOTIDE SEQUENCE</scope>
</reference>
<dbReference type="KEGG" id="kst:KSMBR1_0781"/>
<feature type="domain" description="NodB homology" evidence="1">
    <location>
        <begin position="24"/>
        <end position="274"/>
    </location>
</feature>
<name>Q1Q270_KUEST</name>
<evidence type="ECO:0000259" key="1">
    <source>
        <dbReference type="PROSITE" id="PS51677"/>
    </source>
</evidence>
<dbReference type="GO" id="GO:0016810">
    <property type="term" value="F:hydrolase activity, acting on carbon-nitrogen (but not peptide) bonds"/>
    <property type="evidence" value="ECO:0007669"/>
    <property type="project" value="InterPro"/>
</dbReference>
<reference evidence="5" key="3">
    <citation type="submission" date="2017-10" db="EMBL/GenBank/DDBJ databases">
        <authorList>
            <person name="Frank J."/>
        </authorList>
    </citation>
    <scope>NUCLEOTIDE SEQUENCE [LARGE SCALE GENOMIC DNA]</scope>
</reference>
<dbReference type="SUPFAM" id="SSF88713">
    <property type="entry name" value="Glycoside hydrolase/deacetylase"/>
    <property type="match status" value="1"/>
</dbReference>
<dbReference type="CDD" id="cd10941">
    <property type="entry name" value="CE4_PuuE_HpPgdA_like_2"/>
    <property type="match status" value="1"/>
</dbReference>
<sequence>MINGLTVDLEDWYHICGVEGYSDPQKWDTYENRIIRNTDKVLTLLRTYKVKATFFVLGYIAFKEPGLIKTIKSEGHEIATHGFYHKRIFEMTEREFEEDVNKSISVISSNINERVLGFRAPEWSIRKNTLWMLNALRKYGILYDSSMVPLTRMGYRDYPVYPCCYNTDYGKIWEFPLTTTRLFWERLPFTGGLPLRLCPYFYIVSEIKKINRMGFPAMVYIHPWEFDKEQPRIDLPLSRRFMHYFNISATPRKTEGLLSNFQFAPIKNILGITT</sequence>
<dbReference type="PROSITE" id="PS51677">
    <property type="entry name" value="NODB"/>
    <property type="match status" value="1"/>
</dbReference>
<dbReference type="RefSeq" id="WP_099324147.1">
    <property type="nucleotide sequence ID" value="NZ_CP049055.1"/>
</dbReference>
<dbReference type="PANTHER" id="PTHR47561">
    <property type="entry name" value="POLYSACCHARIDE DEACETYLASE FAMILY PROTEIN (AFU_ORTHOLOGUE AFUA_6G05030)"/>
    <property type="match status" value="1"/>
</dbReference>
<dbReference type="AlphaFoldDB" id="Q1Q270"/>
<dbReference type="EMBL" id="CP049055">
    <property type="protein sequence ID" value="QII11142.1"/>
    <property type="molecule type" value="Genomic_DNA"/>
</dbReference>
<proteinExistence type="predicted"/>
<dbReference type="InterPro" id="IPR045235">
    <property type="entry name" value="PuuE_HpPgdA-like"/>
</dbReference>
<dbReference type="Pfam" id="PF01522">
    <property type="entry name" value="Polysacc_deac_1"/>
    <property type="match status" value="1"/>
</dbReference>
<reference evidence="4" key="4">
    <citation type="submission" date="2017-10" db="EMBL/GenBank/DDBJ databases">
        <authorList>
            <person name="Banno H."/>
            <person name="Chua N.-H."/>
        </authorList>
    </citation>
    <scope>NUCLEOTIDE SEQUENCE [LARGE SCALE GENOMIC DNA]</scope>
    <source>
        <strain evidence="4">Kuenenia_mbr1_ru-nijmegen</strain>
    </source>
</reference>
<evidence type="ECO:0000313" key="2">
    <source>
        <dbReference type="EMBL" id="CAJ74112.1"/>
    </source>
</evidence>
<protein>
    <recommendedName>
        <fullName evidence="1">NodB homology domain-containing protein</fullName>
    </recommendedName>
</protein>
<organism evidence="2">
    <name type="scientific">Kuenenia stuttgartiensis</name>
    <dbReference type="NCBI Taxonomy" id="174633"/>
    <lineage>
        <taxon>Bacteria</taxon>
        <taxon>Pseudomonadati</taxon>
        <taxon>Planctomycetota</taxon>
        <taxon>Candidatus Brocadiia</taxon>
        <taxon>Candidatus Brocadiales</taxon>
        <taxon>Candidatus Brocadiaceae</taxon>
        <taxon>Candidatus Kuenenia</taxon>
    </lineage>
</organism>
<dbReference type="Gene3D" id="3.20.20.370">
    <property type="entry name" value="Glycoside hydrolase/deacetylase"/>
    <property type="match status" value="1"/>
</dbReference>
<dbReference type="PANTHER" id="PTHR47561:SF1">
    <property type="entry name" value="POLYSACCHARIDE DEACETYLASE FAMILY PROTEIN (AFU_ORTHOLOGUE AFUA_6G05030)"/>
    <property type="match status" value="1"/>
</dbReference>
<dbReference type="InterPro" id="IPR011330">
    <property type="entry name" value="Glyco_hydro/deAcase_b/a-brl"/>
</dbReference>
<dbReference type="InterPro" id="IPR002509">
    <property type="entry name" value="NODB_dom"/>
</dbReference>
<reference evidence="2" key="2">
    <citation type="submission" date="2006-01" db="EMBL/GenBank/DDBJ databases">
        <authorList>
            <person name="Genoscope"/>
        </authorList>
    </citation>
    <scope>NUCLEOTIDE SEQUENCE</scope>
</reference>
<evidence type="ECO:0000313" key="4">
    <source>
        <dbReference type="EMBL" id="SOH03292.1"/>
    </source>
</evidence>